<evidence type="ECO:0000259" key="3">
    <source>
        <dbReference type="Pfam" id="PF05817"/>
    </source>
</evidence>
<gene>
    <name evidence="4" type="ORF">B296_00020692</name>
</gene>
<feature type="region of interest" description="Disordered" evidence="2">
    <location>
        <begin position="67"/>
        <end position="108"/>
    </location>
</feature>
<dbReference type="Proteomes" id="UP000287651">
    <property type="component" value="Unassembled WGS sequence"/>
</dbReference>
<comment type="caution">
    <text evidence="4">The sequence shown here is derived from an EMBL/GenBank/DDBJ whole genome shotgun (WGS) entry which is preliminary data.</text>
</comment>
<keyword evidence="1" id="KW-0256">Endoplasmic reticulum</keyword>
<name>A0A426ZIZ8_ENSVE</name>
<dbReference type="PANTHER" id="PTHR12640:SF0">
    <property type="entry name" value="DOLICHYL-DIPHOSPHOOLIGOSACCHARIDE--PROTEIN GLYCOSYLTRANSFERASE SUBUNIT 2"/>
    <property type="match status" value="1"/>
</dbReference>
<evidence type="ECO:0000256" key="1">
    <source>
        <dbReference type="RuleBase" id="RU366029"/>
    </source>
</evidence>
<accession>A0A426ZIZ8</accession>
<feature type="compositionally biased region" description="Basic residues" evidence="2">
    <location>
        <begin position="67"/>
        <end position="81"/>
    </location>
</feature>
<dbReference type="Pfam" id="PF05817">
    <property type="entry name" value="Ribophorin_II"/>
    <property type="match status" value="1"/>
</dbReference>
<dbReference type="InterPro" id="IPR055373">
    <property type="entry name" value="Ribophorin_II_N"/>
</dbReference>
<dbReference type="PANTHER" id="PTHR12640">
    <property type="entry name" value="RIBOPHORIN II"/>
    <property type="match status" value="1"/>
</dbReference>
<dbReference type="UniPathway" id="UPA00378"/>
<organism evidence="4 5">
    <name type="scientific">Ensete ventricosum</name>
    <name type="common">Abyssinian banana</name>
    <name type="synonym">Musa ensete</name>
    <dbReference type="NCBI Taxonomy" id="4639"/>
    <lineage>
        <taxon>Eukaryota</taxon>
        <taxon>Viridiplantae</taxon>
        <taxon>Streptophyta</taxon>
        <taxon>Embryophyta</taxon>
        <taxon>Tracheophyta</taxon>
        <taxon>Spermatophyta</taxon>
        <taxon>Magnoliopsida</taxon>
        <taxon>Liliopsida</taxon>
        <taxon>Zingiberales</taxon>
        <taxon>Musaceae</taxon>
        <taxon>Ensete</taxon>
    </lineage>
</organism>
<dbReference type="InterPro" id="IPR008814">
    <property type="entry name" value="Swp1"/>
</dbReference>
<dbReference type="EMBL" id="AMZH03006387">
    <property type="protein sequence ID" value="RRT63957.1"/>
    <property type="molecule type" value="Genomic_DNA"/>
</dbReference>
<feature type="non-terminal residue" evidence="4">
    <location>
        <position position="1"/>
    </location>
</feature>
<protein>
    <recommendedName>
        <fullName evidence="1">Dolichyl-diphosphooligosaccharide--protein glycosyltransferase subunit 2</fullName>
    </recommendedName>
    <alternativeName>
        <fullName evidence="1">Ribophorin-2</fullName>
    </alternativeName>
</protein>
<dbReference type="GO" id="GO:0008250">
    <property type="term" value="C:oligosaccharyltransferase complex"/>
    <property type="evidence" value="ECO:0007669"/>
    <property type="project" value="UniProtKB-UniRule"/>
</dbReference>
<dbReference type="GO" id="GO:0006487">
    <property type="term" value="P:protein N-linked glycosylation"/>
    <property type="evidence" value="ECO:0007669"/>
    <property type="project" value="UniProtKB-UniRule"/>
</dbReference>
<evidence type="ECO:0000256" key="2">
    <source>
        <dbReference type="SAM" id="MobiDB-lite"/>
    </source>
</evidence>
<proteinExistence type="inferred from homology"/>
<comment type="function">
    <text evidence="1">Subunit of the oligosaccharyl transferase (OST) complex that catalyzes the initial transfer of a defined glycan (Glc(3)Man(9)GlcNAc(2) in eukaryotes) from the lipid carrier dolichol-pyrophosphate to an asparagine residue within an Asn-X-Ser/Thr consensus motif in nascent polypeptide chains, the first step in protein N-glycosylation. N-glycosylation occurs cotranslationally and the complex associates with the Sec61 complex at the channel-forming translocon complex that mediates protein translocation across the endoplasmic reticulum (ER). All subunits are required for a maximal enzyme activity.</text>
</comment>
<evidence type="ECO:0000313" key="4">
    <source>
        <dbReference type="EMBL" id="RRT63957.1"/>
    </source>
</evidence>
<feature type="domain" description="Ribophorin II N-terminal" evidence="3">
    <location>
        <begin position="180"/>
        <end position="277"/>
    </location>
</feature>
<reference evidence="4 5" key="1">
    <citation type="journal article" date="2014" name="Agronomy (Basel)">
        <title>A Draft Genome Sequence for Ensete ventricosum, the Drought-Tolerant Tree Against Hunger.</title>
        <authorList>
            <person name="Harrison J."/>
            <person name="Moore K.A."/>
            <person name="Paszkiewicz K."/>
            <person name="Jones T."/>
            <person name="Grant M."/>
            <person name="Ambacheew D."/>
            <person name="Muzemil S."/>
            <person name="Studholme D.J."/>
        </authorList>
    </citation>
    <scope>NUCLEOTIDE SEQUENCE [LARGE SCALE GENOMIC DNA]</scope>
</reference>
<dbReference type="AlphaFoldDB" id="A0A426ZIZ8"/>
<feature type="compositionally biased region" description="Basic and acidic residues" evidence="2">
    <location>
        <begin position="86"/>
        <end position="103"/>
    </location>
</feature>
<comment type="subcellular location">
    <subcellularLocation>
        <location evidence="1">Endoplasmic reticulum membrane</location>
        <topology evidence="1">Multi-pass membrane protein</topology>
    </subcellularLocation>
</comment>
<comment type="similarity">
    <text evidence="1">Belongs to the SWP1 family.</text>
</comment>
<sequence length="278" mass="30273">VAPKAVARLGGEGAEAKGPVGDVAVDGVAAGRRQAEAPWAATACAKGAYLKAAEPTPPLGLVDQHRFQPRQRRRCRPHRRLAQNAGKEKPARSVSDRTPDLQRSRPRPLPSCCRYLDAFPSLRHGLETSVLGVSRLDLRVPFHLRGFRHQAGLRLAPVRSIGAFCACRRVISKSYITYITGIALETLAGVLSLADSDMDQYKIEVVKNDIVKLFDSIKSYDDGTLYFDEKRIGDTESRGPLATTASVVHGVTAFAAIVSGKLKVSEQNVLKLFLFLLC</sequence>
<evidence type="ECO:0000313" key="5">
    <source>
        <dbReference type="Proteomes" id="UP000287651"/>
    </source>
</evidence>
<comment type="subunit">
    <text evidence="1">Component of the oligosaccharyltransferase (OST) complex.</text>
</comment>
<comment type="pathway">
    <text evidence="1">Protein modification; protein glycosylation.</text>
</comment>